<organism evidence="2 3">
    <name type="scientific">Bacteroides uniformis</name>
    <dbReference type="NCBI Taxonomy" id="820"/>
    <lineage>
        <taxon>Bacteria</taxon>
        <taxon>Pseudomonadati</taxon>
        <taxon>Bacteroidota</taxon>
        <taxon>Bacteroidia</taxon>
        <taxon>Bacteroidales</taxon>
        <taxon>Bacteroidaceae</taxon>
        <taxon>Bacteroides</taxon>
    </lineage>
</organism>
<keyword evidence="1" id="KW-1133">Transmembrane helix</keyword>
<evidence type="ECO:0000313" key="3">
    <source>
        <dbReference type="Proteomes" id="UP000095788"/>
    </source>
</evidence>
<protein>
    <submittedName>
        <fullName evidence="2">Uncharacterized protein</fullName>
    </submittedName>
</protein>
<sequence>MYVFLCYLLYFAYYINKYGFIILKYYVFDLLLCKLFCNYALIYINCRLYIN</sequence>
<dbReference type="Proteomes" id="UP000095788">
    <property type="component" value="Unassembled WGS sequence"/>
</dbReference>
<name>A0A174QBT7_BACUN</name>
<evidence type="ECO:0000256" key="1">
    <source>
        <dbReference type="SAM" id="Phobius"/>
    </source>
</evidence>
<proteinExistence type="predicted"/>
<keyword evidence="1" id="KW-0472">Membrane</keyword>
<dbReference type="EMBL" id="CZBF01000002">
    <property type="protein sequence ID" value="CUP70834.1"/>
    <property type="molecule type" value="Genomic_DNA"/>
</dbReference>
<gene>
    <name evidence="2" type="ORF">ERS852554_01568</name>
</gene>
<evidence type="ECO:0000313" key="2">
    <source>
        <dbReference type="EMBL" id="CUP70834.1"/>
    </source>
</evidence>
<keyword evidence="1" id="KW-0812">Transmembrane</keyword>
<dbReference type="AlphaFoldDB" id="A0A174QBT7"/>
<accession>A0A174QBT7</accession>
<feature type="transmembrane region" description="Helical" evidence="1">
    <location>
        <begin position="20"/>
        <end position="44"/>
    </location>
</feature>
<reference evidence="2 3" key="1">
    <citation type="submission" date="2015-09" db="EMBL/GenBank/DDBJ databases">
        <authorList>
            <consortium name="Pathogen Informatics"/>
        </authorList>
    </citation>
    <scope>NUCLEOTIDE SEQUENCE [LARGE SCALE GENOMIC DNA]</scope>
    <source>
        <strain evidence="2 3">2789STDY5834942</strain>
    </source>
</reference>